<dbReference type="Proteomes" id="UP000021053">
    <property type="component" value="Unassembled WGS sequence"/>
</dbReference>
<protein>
    <submittedName>
        <fullName evidence="7">Molecular chaperone</fullName>
    </submittedName>
</protein>
<dbReference type="InterPro" id="IPR043129">
    <property type="entry name" value="ATPase_NBD"/>
</dbReference>
<evidence type="ECO:0000256" key="4">
    <source>
        <dbReference type="ARBA" id="ARBA00022840"/>
    </source>
</evidence>
<evidence type="ECO:0000256" key="5">
    <source>
        <dbReference type="ARBA" id="ARBA00023016"/>
    </source>
</evidence>
<keyword evidence="3" id="KW-0547">Nucleotide-binding</keyword>
<keyword evidence="8" id="KW-1185">Reference proteome</keyword>
<keyword evidence="4" id="KW-0067">ATP-binding</keyword>
<dbReference type="CDD" id="cd24029">
    <property type="entry name" value="ASKHA_NBD_HSP70_DnaK_HscA_HscC"/>
    <property type="match status" value="1"/>
</dbReference>
<dbReference type="RefSeq" id="WP_035852401.1">
    <property type="nucleotide sequence ID" value="NZ_KK073874.1"/>
</dbReference>
<dbReference type="Gene3D" id="2.60.34.10">
    <property type="entry name" value="Substrate Binding Domain Of DNAk, Chain A, domain 1"/>
    <property type="match status" value="1"/>
</dbReference>
<dbReference type="HOGENOM" id="CLU_017261_0_0_11"/>
<evidence type="ECO:0000313" key="7">
    <source>
        <dbReference type="EMBL" id="EXG82533.1"/>
    </source>
</evidence>
<organism evidence="7 8">
    <name type="scientific">Cryptosporangium arvum DSM 44712</name>
    <dbReference type="NCBI Taxonomy" id="927661"/>
    <lineage>
        <taxon>Bacteria</taxon>
        <taxon>Bacillati</taxon>
        <taxon>Actinomycetota</taxon>
        <taxon>Actinomycetes</taxon>
        <taxon>Cryptosporangiales</taxon>
        <taxon>Cryptosporangiaceae</taxon>
        <taxon>Cryptosporangium</taxon>
    </lineage>
</organism>
<dbReference type="SUPFAM" id="SSF53067">
    <property type="entry name" value="Actin-like ATPase domain"/>
    <property type="match status" value="2"/>
</dbReference>
<evidence type="ECO:0000256" key="6">
    <source>
        <dbReference type="ARBA" id="ARBA00023186"/>
    </source>
</evidence>
<dbReference type="Pfam" id="PF00012">
    <property type="entry name" value="HSP70"/>
    <property type="match status" value="1"/>
</dbReference>
<dbReference type="GO" id="GO:0005524">
    <property type="term" value="F:ATP binding"/>
    <property type="evidence" value="ECO:0007669"/>
    <property type="project" value="UniProtKB-KW"/>
</dbReference>
<dbReference type="PATRIC" id="fig|927661.3.peg.3690"/>
<accession>A0A010Z5B1</accession>
<dbReference type="EMBL" id="JFBT01000001">
    <property type="protein sequence ID" value="EXG82533.1"/>
    <property type="molecule type" value="Genomic_DNA"/>
</dbReference>
<dbReference type="GO" id="GO:0140662">
    <property type="term" value="F:ATP-dependent protein folding chaperone"/>
    <property type="evidence" value="ECO:0007669"/>
    <property type="project" value="InterPro"/>
</dbReference>
<dbReference type="PROSITE" id="PS00297">
    <property type="entry name" value="HSP70_1"/>
    <property type="match status" value="1"/>
</dbReference>
<comment type="similarity">
    <text evidence="1">Belongs to the heat shock protein 70 family.</text>
</comment>
<evidence type="ECO:0000313" key="8">
    <source>
        <dbReference type="Proteomes" id="UP000021053"/>
    </source>
</evidence>
<dbReference type="PANTHER" id="PTHR19375">
    <property type="entry name" value="HEAT SHOCK PROTEIN 70KDA"/>
    <property type="match status" value="1"/>
</dbReference>
<evidence type="ECO:0000256" key="2">
    <source>
        <dbReference type="ARBA" id="ARBA00022553"/>
    </source>
</evidence>
<keyword evidence="2" id="KW-0597">Phosphoprotein</keyword>
<reference evidence="7 8" key="1">
    <citation type="submission" date="2013-07" db="EMBL/GenBank/DDBJ databases">
        <authorList>
            <consortium name="DOE Joint Genome Institute"/>
            <person name="Eisen J."/>
            <person name="Huntemann M."/>
            <person name="Han J."/>
            <person name="Chen A."/>
            <person name="Kyrpides N."/>
            <person name="Mavromatis K."/>
            <person name="Markowitz V."/>
            <person name="Palaniappan K."/>
            <person name="Ivanova N."/>
            <person name="Schaumberg A."/>
            <person name="Pati A."/>
            <person name="Liolios K."/>
            <person name="Nordberg H.P."/>
            <person name="Cantor M.N."/>
            <person name="Hua S.X."/>
            <person name="Woyke T."/>
        </authorList>
    </citation>
    <scope>NUCLEOTIDE SEQUENCE [LARGE SCALE GENOMIC DNA]</scope>
    <source>
        <strain evidence="7 8">DSM 44712</strain>
    </source>
</reference>
<dbReference type="InterPro" id="IPR018181">
    <property type="entry name" value="Heat_shock_70_CS"/>
</dbReference>
<dbReference type="PRINTS" id="PR00301">
    <property type="entry name" value="HEATSHOCK70"/>
</dbReference>
<dbReference type="Gene3D" id="3.30.420.40">
    <property type="match status" value="2"/>
</dbReference>
<comment type="caution">
    <text evidence="7">The sequence shown here is derived from an EMBL/GenBank/DDBJ whole genome shotgun (WGS) entry which is preliminary data.</text>
</comment>
<evidence type="ECO:0000256" key="1">
    <source>
        <dbReference type="ARBA" id="ARBA00007381"/>
    </source>
</evidence>
<sequence length="830" mass="90186">MSTIDYGIDLGTTNSAIAALSGVDTRIVKNNDDQDTTPSAVWVDRRDRVFVGRAARDRAEADPGNTCTEFKLRMGTAGAEKHFAAGGRTMSPEQLSAEVLRSLRADVHQRDGVELDAAVITVPAAFELGACEATRRAAALAGLRTTPLLQEPTAAAYAYGFQSGEDARWLVYDLGGGTFDAAVVQLRDGEFTVLTHRGDPFLGGKLVDWRIVETLLVPAVAAEFGLDDLSRGNPRWTAVLSRLKLAAEAAKIRLSRAPSVDVLLELDLGEPGRHEFEFEVHRADVERLTEPYLIRSVNLCRQALADSRLAPDDLARVLLVGGPTLSPYLREWLADADHGLGVRLDHSQDPITAVARGAAIFAGTQRRPGPAPVPDVPGARLRMAVEYAPIGPDTEPLIAGRLLPAGEDRTPDLVGHRVELISDDPGAVWRSGQYPVGPDGFFAVPAWAERGRRNTYRITVTDPAGTPIDVPHDPITYTVGIVETSPLLTNSIGVGLEGNTRQWLVRRGTPLPAYGRVTLRTAVDVGRGGHGGVLRIPFLEGEHARADRNRQIGRLEVVAAQVSRDLPEGSEVQVRLEIDASRLITARAYVPILDEEFEHVVRLGTETAPAHAVLSAELEVERRRLAAVRQRQRDVASPVAEIDLFRIDDERIEPEVAALVDAARADPDAASAAGRRLLDLRAAVDAVEDALEWPELVSGVEQAIEEVRRLVATDGDAGDRRRLDELSATARRAVDDRDPRLLRVQFSELAEVAVTILDRSGRLDVMVFEDLARRRGELLDRAQGDALLERGRQAVAGGDHATLRNLNVRLRGLLPVPPPPPDPFSTVRRA</sequence>
<dbReference type="InterPro" id="IPR013126">
    <property type="entry name" value="Hsp_70_fam"/>
</dbReference>
<keyword evidence="6" id="KW-0143">Chaperone</keyword>
<gene>
    <name evidence="7" type="ORF">CryarDRAFT_3724</name>
</gene>
<keyword evidence="5" id="KW-0346">Stress response</keyword>
<dbReference type="Gene3D" id="3.90.640.10">
    <property type="entry name" value="Actin, Chain A, domain 4"/>
    <property type="match status" value="1"/>
</dbReference>
<proteinExistence type="inferred from homology"/>
<dbReference type="InterPro" id="IPR029047">
    <property type="entry name" value="HSP70_peptide-bd_sf"/>
</dbReference>
<evidence type="ECO:0000256" key="3">
    <source>
        <dbReference type="ARBA" id="ARBA00022741"/>
    </source>
</evidence>
<dbReference type="SUPFAM" id="SSF100920">
    <property type="entry name" value="Heat shock protein 70kD (HSP70), peptide-binding domain"/>
    <property type="match status" value="1"/>
</dbReference>
<name>A0A010Z5B1_9ACTN</name>
<dbReference type="AlphaFoldDB" id="A0A010Z5B1"/>